<sequence length="93" mass="10547">MFPDSRFPIPDSRSPPGRGTGGFRFPIPVPLLGGERVGSDYRLPITDYRLPITDYRLPITDSRFPIPDSLQILPQKIFSDFVAKSLVNRRCNK</sequence>
<protein>
    <submittedName>
        <fullName evidence="2">Uncharacterized protein</fullName>
    </submittedName>
</protein>
<feature type="region of interest" description="Disordered" evidence="1">
    <location>
        <begin position="1"/>
        <end position="22"/>
    </location>
</feature>
<dbReference type="Proteomes" id="UP000176944">
    <property type="component" value="Chromosome"/>
</dbReference>
<name>A0A9Q9UVS6_MOOP1</name>
<accession>A0A9Q9UVS6</accession>
<evidence type="ECO:0000256" key="1">
    <source>
        <dbReference type="SAM" id="MobiDB-lite"/>
    </source>
</evidence>
<dbReference type="EMBL" id="CP017708">
    <property type="protein sequence ID" value="WAN69138.1"/>
    <property type="molecule type" value="Genomic_DNA"/>
</dbReference>
<organism evidence="2">
    <name type="scientific">Moorena producens (strain JHB)</name>
    <dbReference type="NCBI Taxonomy" id="1454205"/>
    <lineage>
        <taxon>Bacteria</taxon>
        <taxon>Bacillati</taxon>
        <taxon>Cyanobacteriota</taxon>
        <taxon>Cyanophyceae</taxon>
        <taxon>Coleofasciculales</taxon>
        <taxon>Coleofasciculaceae</taxon>
        <taxon>Moorena</taxon>
    </lineage>
</organism>
<evidence type="ECO:0000313" key="2">
    <source>
        <dbReference type="EMBL" id="WAN69138.1"/>
    </source>
</evidence>
<reference evidence="2" key="1">
    <citation type="journal article" date="2017" name="Proc. Natl. Acad. Sci. U.S.A.">
        <title>Comparative genomics uncovers the prolific and distinctive metabolic potential of the cyanobacterial genus Moorea.</title>
        <authorList>
            <person name="Leao T."/>
            <person name="Castelao G."/>
            <person name="Korobeynikov A."/>
            <person name="Monroe E.A."/>
            <person name="Podell S."/>
            <person name="Glukhov E."/>
            <person name="Allen E.E."/>
            <person name="Gerwick W.H."/>
            <person name="Gerwick L."/>
        </authorList>
    </citation>
    <scope>NUCLEOTIDE SEQUENCE</scope>
    <source>
        <strain evidence="2">JHB</strain>
    </source>
</reference>
<gene>
    <name evidence="2" type="ORF">BJP36_43055</name>
</gene>
<proteinExistence type="predicted"/>
<dbReference type="AlphaFoldDB" id="A0A9Q9UVS6"/>
<reference evidence="2" key="2">
    <citation type="submission" date="2022-10" db="EMBL/GenBank/DDBJ databases">
        <authorList>
            <person name="Ngo T.-E."/>
        </authorList>
    </citation>
    <scope>NUCLEOTIDE SEQUENCE</scope>
    <source>
        <strain evidence="2">JHB</strain>
    </source>
</reference>